<evidence type="ECO:0000313" key="4">
    <source>
        <dbReference type="Proteomes" id="UP000253779"/>
    </source>
</evidence>
<proteinExistence type="predicted"/>
<sequence length="215" mass="21432">MSGQNGRAGQSDKGRDRDRDRARTAGGGAPGSGAARSKAARSEAPSSGSAPRSGASGSSKAAPRTGTPRTGTPRTGTPPRAPEGVGFTGFTGRPNPARIAAYFGLALLGALVALAGTLVQAAWFPGGLIIALAGSAGLFYGGRILTGTQIGALAPAVGWFITVFLLLSGRPEGDYVFGDELGLALFMLGGTAVAVMCATTSKVPQSATRRGRSGI</sequence>
<dbReference type="RefSeq" id="WP_114932659.1">
    <property type="nucleotide sequence ID" value="NZ_CP030930.1"/>
</dbReference>
<feature type="compositionally biased region" description="Basic and acidic residues" evidence="1">
    <location>
        <begin position="10"/>
        <end position="23"/>
    </location>
</feature>
<reference evidence="3 4" key="1">
    <citation type="submission" date="2018-07" db="EMBL/GenBank/DDBJ databases">
        <title>Complete genome sequence of soil actinomycete Streptomyces cavourensis tj430.</title>
        <authorList>
            <person name="Wang P."/>
            <person name="Huang Y."/>
        </authorList>
    </citation>
    <scope>NUCLEOTIDE SEQUENCE [LARGE SCALE GENOMIC DNA]</scope>
    <source>
        <strain evidence="3 4">TJ430</strain>
    </source>
</reference>
<feature type="transmembrane region" description="Helical" evidence="2">
    <location>
        <begin position="152"/>
        <end position="169"/>
    </location>
</feature>
<organism evidence="3 4">
    <name type="scientific">Streptomyces cavourensis</name>
    <dbReference type="NCBI Taxonomy" id="67258"/>
    <lineage>
        <taxon>Bacteria</taxon>
        <taxon>Bacillati</taxon>
        <taxon>Actinomycetota</taxon>
        <taxon>Actinomycetes</taxon>
        <taxon>Kitasatosporales</taxon>
        <taxon>Streptomycetaceae</taxon>
        <taxon>Streptomyces</taxon>
    </lineage>
</organism>
<gene>
    <name evidence="3" type="ORF">DTW94_22820</name>
</gene>
<dbReference type="InterPro" id="IPR046095">
    <property type="entry name" value="DUF6113"/>
</dbReference>
<evidence type="ECO:0008006" key="5">
    <source>
        <dbReference type="Google" id="ProtNLM"/>
    </source>
</evidence>
<feature type="compositionally biased region" description="Low complexity" evidence="1">
    <location>
        <begin position="32"/>
        <end position="78"/>
    </location>
</feature>
<protein>
    <recommendedName>
        <fullName evidence="5">Integral membrane protein</fullName>
    </recommendedName>
</protein>
<keyword evidence="2" id="KW-0812">Transmembrane</keyword>
<dbReference type="Pfam" id="PF19608">
    <property type="entry name" value="DUF6113"/>
    <property type="match status" value="1"/>
</dbReference>
<keyword evidence="2" id="KW-1133">Transmembrane helix</keyword>
<feature type="region of interest" description="Disordered" evidence="1">
    <location>
        <begin position="1"/>
        <end position="90"/>
    </location>
</feature>
<keyword evidence="2" id="KW-0472">Membrane</keyword>
<dbReference type="Proteomes" id="UP000253779">
    <property type="component" value="Chromosome"/>
</dbReference>
<evidence type="ECO:0000256" key="2">
    <source>
        <dbReference type="SAM" id="Phobius"/>
    </source>
</evidence>
<evidence type="ECO:0000256" key="1">
    <source>
        <dbReference type="SAM" id="MobiDB-lite"/>
    </source>
</evidence>
<evidence type="ECO:0000313" key="3">
    <source>
        <dbReference type="EMBL" id="AXI73775.1"/>
    </source>
</evidence>
<feature type="transmembrane region" description="Helical" evidence="2">
    <location>
        <begin position="122"/>
        <end position="140"/>
    </location>
</feature>
<accession>A0AAD0VGF6</accession>
<feature type="transmembrane region" description="Helical" evidence="2">
    <location>
        <begin position="99"/>
        <end position="116"/>
    </location>
</feature>
<dbReference type="AlphaFoldDB" id="A0AAD0VGF6"/>
<feature type="transmembrane region" description="Helical" evidence="2">
    <location>
        <begin position="181"/>
        <end position="200"/>
    </location>
</feature>
<name>A0AAD0VGF6_9ACTN</name>
<dbReference type="EMBL" id="CP030930">
    <property type="protein sequence ID" value="AXI73775.1"/>
    <property type="molecule type" value="Genomic_DNA"/>
</dbReference>